<dbReference type="RefSeq" id="WP_020646508.1">
    <property type="nucleotide sequence ID" value="NZ_QHHU01000063.1"/>
</dbReference>
<protein>
    <submittedName>
        <fullName evidence="1">Uncharacterized protein</fullName>
    </submittedName>
</protein>
<name>A0A428W4D5_AMYBA</name>
<sequence>MRGWDAVVWQVVPCRTRTILAASQKKRPVRLTARDRDELVRMLRLRDRLAARDHDLAVDVAAGHAGLTFVGAASATFTDMLTINAPHHPLDTR</sequence>
<comment type="caution">
    <text evidence="1">The sequence shown here is derived from an EMBL/GenBank/DDBJ whole genome shotgun (WGS) entry which is preliminary data.</text>
</comment>
<reference evidence="1 2" key="1">
    <citation type="submission" date="2018-05" db="EMBL/GenBank/DDBJ databases">
        <title>Evolution of GPA BGCs.</title>
        <authorList>
            <person name="Waglechner N."/>
            <person name="Wright G.D."/>
        </authorList>
    </citation>
    <scope>NUCLEOTIDE SEQUENCE [LARGE SCALE GENOMIC DNA]</scope>
    <source>
        <strain evidence="1 2">DSM 5908</strain>
    </source>
</reference>
<evidence type="ECO:0000313" key="1">
    <source>
        <dbReference type="EMBL" id="RSM37926.1"/>
    </source>
</evidence>
<accession>A0A428W4D5</accession>
<gene>
    <name evidence="1" type="ORF">DMA12_34790</name>
</gene>
<dbReference type="AlphaFoldDB" id="A0A428W4D5"/>
<proteinExistence type="predicted"/>
<dbReference type="EMBL" id="QHHU01000063">
    <property type="protein sequence ID" value="RSM37926.1"/>
    <property type="molecule type" value="Genomic_DNA"/>
</dbReference>
<dbReference type="Proteomes" id="UP000286716">
    <property type="component" value="Unassembled WGS sequence"/>
</dbReference>
<keyword evidence="2" id="KW-1185">Reference proteome</keyword>
<evidence type="ECO:0000313" key="2">
    <source>
        <dbReference type="Proteomes" id="UP000286716"/>
    </source>
</evidence>
<organism evidence="1 2">
    <name type="scientific">Amycolatopsis balhimycina DSM 5908</name>
    <dbReference type="NCBI Taxonomy" id="1081091"/>
    <lineage>
        <taxon>Bacteria</taxon>
        <taxon>Bacillati</taxon>
        <taxon>Actinomycetota</taxon>
        <taxon>Actinomycetes</taxon>
        <taxon>Pseudonocardiales</taxon>
        <taxon>Pseudonocardiaceae</taxon>
        <taxon>Amycolatopsis</taxon>
    </lineage>
</organism>